<dbReference type="GO" id="GO:0016787">
    <property type="term" value="F:hydrolase activity"/>
    <property type="evidence" value="ECO:0007669"/>
    <property type="project" value="UniProtKB-KW"/>
</dbReference>
<dbReference type="Gene3D" id="3.60.15.10">
    <property type="entry name" value="Ribonuclease Z/Hydroxyacylglutathione hydrolase-like"/>
    <property type="match status" value="1"/>
</dbReference>
<dbReference type="CDD" id="cd07725">
    <property type="entry name" value="TTHA1429-like_MBL-fold"/>
    <property type="match status" value="1"/>
</dbReference>
<dbReference type="KEGG" id="salq:SYNTR_1635"/>
<dbReference type="InterPro" id="IPR001279">
    <property type="entry name" value="Metallo-B-lactamas"/>
</dbReference>
<dbReference type="InterPro" id="IPR036388">
    <property type="entry name" value="WH-like_DNA-bd_sf"/>
</dbReference>
<dbReference type="Gene3D" id="1.10.10.10">
    <property type="entry name" value="Winged helix-like DNA-binding domain superfamily/Winged helix DNA-binding domain"/>
    <property type="match status" value="1"/>
</dbReference>
<dbReference type="PANTHER" id="PTHR23131:SF4">
    <property type="entry name" value="METALLO-BETA-LACTAMASE SUPERFAMILY POTEIN"/>
    <property type="match status" value="1"/>
</dbReference>
<keyword evidence="2" id="KW-0378">Hydrolase</keyword>
<dbReference type="Proteomes" id="UP000426444">
    <property type="component" value="Chromosome"/>
</dbReference>
<evidence type="ECO:0000313" key="2">
    <source>
        <dbReference type="EMBL" id="QGU00229.1"/>
    </source>
</evidence>
<keyword evidence="3" id="KW-1185">Reference proteome</keyword>
<dbReference type="SUPFAM" id="SSF56281">
    <property type="entry name" value="Metallo-hydrolase/oxidoreductase"/>
    <property type="match status" value="1"/>
</dbReference>
<dbReference type="PANTHER" id="PTHR23131">
    <property type="entry name" value="ENDORIBONUCLEASE LACTB2"/>
    <property type="match status" value="1"/>
</dbReference>
<dbReference type="RefSeq" id="WP_156204038.1">
    <property type="nucleotide sequence ID" value="NZ_CP046457.1"/>
</dbReference>
<dbReference type="EMBL" id="CP046457">
    <property type="protein sequence ID" value="QGU00229.1"/>
    <property type="molecule type" value="Genomic_DNA"/>
</dbReference>
<evidence type="ECO:0000259" key="1">
    <source>
        <dbReference type="SMART" id="SM00849"/>
    </source>
</evidence>
<dbReference type="SMART" id="SM00849">
    <property type="entry name" value="Lactamase_B"/>
    <property type="match status" value="1"/>
</dbReference>
<protein>
    <submittedName>
        <fullName evidence="2">MBL-fold metallo-hydrolase superfamily</fullName>
    </submittedName>
</protein>
<proteinExistence type="predicted"/>
<gene>
    <name evidence="2" type="ORF">SYNTR_1635</name>
</gene>
<sequence>MIEVINSQLYKIEIPLPNNPLKSLNSYVIKSKDRNLLIDTGMNREECITAMEQALEQLEIDLNITDIFITHLHSDHTGLVPYLAKENSRVYCSRVDAAYINSSGNWQGMLGYALKNGFPADEDTILKHPGYKYAPGSKIDFTIVKEKDEIIIGDYKFTCISTPGHTRGHMCLYEPYKKILVSGDHILYKITPNISLWTDEDDPLKDYLASLEKTRKLNVDLVLPAHRMIFNDLNKRVEELKDHHNKRLRDIMAVIKDNTLNAFQVASKINWDLSYSDWNEFPTPQKWFATGEVISHLKYLENRGMVKRSLVNDKLAYILI</sequence>
<dbReference type="InterPro" id="IPR050662">
    <property type="entry name" value="Sec-metab_biosynth-thioest"/>
</dbReference>
<dbReference type="Pfam" id="PF00753">
    <property type="entry name" value="Lactamase_B"/>
    <property type="match status" value="1"/>
</dbReference>
<dbReference type="InterPro" id="IPR036866">
    <property type="entry name" value="RibonucZ/Hydroxyglut_hydro"/>
</dbReference>
<evidence type="ECO:0000313" key="3">
    <source>
        <dbReference type="Proteomes" id="UP000426444"/>
    </source>
</evidence>
<feature type="domain" description="Metallo-beta-lactamase" evidence="1">
    <location>
        <begin position="23"/>
        <end position="226"/>
    </location>
</feature>
<name>A0A6I6DC27_9FIRM</name>
<reference evidence="3" key="1">
    <citation type="journal article" date="2019" name="Microbiology">
        <title>Complete Genome Sequence of an Uncultured Bacterium of the Candidate Phylum Bipolaricaulota.</title>
        <authorList>
            <person name="Kadnikov V.V."/>
            <person name="Mardanov A.V."/>
            <person name="Beletsky A.V."/>
            <person name="Frank Y.A."/>
            <person name="Karnachuk O.V."/>
            <person name="Ravin N.V."/>
        </authorList>
    </citation>
    <scope>NUCLEOTIDE SEQUENCE [LARGE SCALE GENOMIC DNA]</scope>
</reference>
<accession>A0A6I6DC27</accession>
<dbReference type="OrthoDB" id="9761531at2"/>
<dbReference type="AlphaFoldDB" id="A0A6I6DC27"/>
<organism evidence="2 3">
    <name type="scientific">Candidatus Syntrophocurvum alkaliphilum</name>
    <dbReference type="NCBI Taxonomy" id="2293317"/>
    <lineage>
        <taxon>Bacteria</taxon>
        <taxon>Bacillati</taxon>
        <taxon>Bacillota</taxon>
        <taxon>Clostridia</taxon>
        <taxon>Eubacteriales</taxon>
        <taxon>Syntrophomonadaceae</taxon>
        <taxon>Candidatus Syntrophocurvum</taxon>
    </lineage>
</organism>